<keyword evidence="3" id="KW-1185">Reference proteome</keyword>
<feature type="region of interest" description="Disordered" evidence="1">
    <location>
        <begin position="166"/>
        <end position="199"/>
    </location>
</feature>
<dbReference type="EMBL" id="LT670849">
    <property type="protein sequence ID" value="SHN78367.1"/>
    <property type="molecule type" value="Genomic_DNA"/>
</dbReference>
<reference evidence="3" key="1">
    <citation type="submission" date="2016-11" db="EMBL/GenBank/DDBJ databases">
        <authorList>
            <person name="Varghese N."/>
            <person name="Submissions S."/>
        </authorList>
    </citation>
    <scope>NUCLEOTIDE SEQUENCE [LARGE SCALE GENOMIC DNA]</scope>
    <source>
        <strain evidence="3">GAS401</strain>
    </source>
</reference>
<evidence type="ECO:0008006" key="4">
    <source>
        <dbReference type="Google" id="ProtNLM"/>
    </source>
</evidence>
<dbReference type="Proteomes" id="UP000184096">
    <property type="component" value="Chromosome I"/>
</dbReference>
<evidence type="ECO:0000256" key="1">
    <source>
        <dbReference type="SAM" id="MobiDB-lite"/>
    </source>
</evidence>
<accession>A0A1M7U642</accession>
<proteinExistence type="predicted"/>
<dbReference type="Pfam" id="PF11748">
    <property type="entry name" value="DUF3306"/>
    <property type="match status" value="1"/>
</dbReference>
<dbReference type="OrthoDB" id="8100830at2"/>
<protein>
    <recommendedName>
        <fullName evidence="4">DUF3306 domain-containing protein</fullName>
    </recommendedName>
</protein>
<name>A0A1M7U642_9BRAD</name>
<dbReference type="InterPro" id="IPR021735">
    <property type="entry name" value="DUF3306"/>
</dbReference>
<sequence>MSEQENPLSRWTRLKHAAKVQEEIEATSAGSEAMAVPEAPFDPASLPSIESIAGDTDIIAFLSKGVPADLTRAALRKVWTSDPAIRDFIGIAENQWDFNDPNAIPGFGPLIPTESGVDVLAQISSRLQPRADQGLTPVEPTVASNENVDVADRQFVITNPALVRSGATPNEMPAPAEGENTLTNNEVRKAQRHGSALPR</sequence>
<organism evidence="2 3">
    <name type="scientific">Bradyrhizobium erythrophlei</name>
    <dbReference type="NCBI Taxonomy" id="1437360"/>
    <lineage>
        <taxon>Bacteria</taxon>
        <taxon>Pseudomonadati</taxon>
        <taxon>Pseudomonadota</taxon>
        <taxon>Alphaproteobacteria</taxon>
        <taxon>Hyphomicrobiales</taxon>
        <taxon>Nitrobacteraceae</taxon>
        <taxon>Bradyrhizobium</taxon>
    </lineage>
</organism>
<evidence type="ECO:0000313" key="2">
    <source>
        <dbReference type="EMBL" id="SHN78367.1"/>
    </source>
</evidence>
<dbReference type="RefSeq" id="WP_072819726.1">
    <property type="nucleotide sequence ID" value="NZ_LT670849.1"/>
</dbReference>
<evidence type="ECO:0000313" key="3">
    <source>
        <dbReference type="Proteomes" id="UP000184096"/>
    </source>
</evidence>
<dbReference type="AlphaFoldDB" id="A0A1M7U642"/>
<gene>
    <name evidence="2" type="ORF">SAMN05444170_3657</name>
</gene>